<dbReference type="EMBL" id="SFBE01000290">
    <property type="protein sequence ID" value="TRU46964.1"/>
    <property type="molecule type" value="Genomic_DNA"/>
</dbReference>
<evidence type="ECO:0000313" key="1">
    <source>
        <dbReference type="EMBL" id="TRU46964.1"/>
    </source>
</evidence>
<dbReference type="SUPFAM" id="SSF53335">
    <property type="entry name" value="S-adenosyl-L-methionine-dependent methyltransferases"/>
    <property type="match status" value="1"/>
</dbReference>
<sequence length="313" mass="35022">MQLDTNSIQAAGYALMDDAQAMLLSGNAKAGMDHVILGMREIKNRYPATEWRDFAQTTFLGHPVTQLIHQCPFTYHSFSKPRGYAGDAELLDFIYGFKQPSQNLATLGREILEHCVNSPISSSVKARKDVLARTIDDVASEATHPTRILSIACGHLREAKESVAVQEGSIGQLVAFDQDPLSLEVIDREFDNGSIQTIRGSVTTLVRQKQSFENLDLVYAAGLYDYLSQPFATRLTKIMFDMLRTGGKLLVANFIPDHREVGYMETFMQWQLIYRTESQLADVAKEISALEIANKRTFFEDNGNIAFLELVKA</sequence>
<name>A0A552FJT0_MICAE</name>
<dbReference type="Proteomes" id="UP000316958">
    <property type="component" value="Unassembled WGS sequence"/>
</dbReference>
<keyword evidence="1" id="KW-0489">Methyltransferase</keyword>
<organism evidence="1 2">
    <name type="scientific">Microcystis aeruginosa Ma_QC_Ch_20071001_S25D</name>
    <dbReference type="NCBI Taxonomy" id="2486250"/>
    <lineage>
        <taxon>Bacteria</taxon>
        <taxon>Bacillati</taxon>
        <taxon>Cyanobacteriota</taxon>
        <taxon>Cyanophyceae</taxon>
        <taxon>Oscillatoriophycideae</taxon>
        <taxon>Chroococcales</taxon>
        <taxon>Microcystaceae</taxon>
        <taxon>Microcystis</taxon>
    </lineage>
</organism>
<dbReference type="GO" id="GO:0008168">
    <property type="term" value="F:methyltransferase activity"/>
    <property type="evidence" value="ECO:0007669"/>
    <property type="project" value="UniProtKB-KW"/>
</dbReference>
<dbReference type="AlphaFoldDB" id="A0A552FJT0"/>
<dbReference type="InterPro" id="IPR029063">
    <property type="entry name" value="SAM-dependent_MTases_sf"/>
</dbReference>
<evidence type="ECO:0000313" key="2">
    <source>
        <dbReference type="Proteomes" id="UP000316958"/>
    </source>
</evidence>
<comment type="caution">
    <text evidence="1">The sequence shown here is derived from an EMBL/GenBank/DDBJ whole genome shotgun (WGS) entry which is preliminary data.</text>
</comment>
<gene>
    <name evidence="1" type="ORF">EWV57_17510</name>
</gene>
<protein>
    <submittedName>
        <fullName evidence="1">Class I SAM-dependent methyltransferase</fullName>
    </submittedName>
</protein>
<reference evidence="1 2" key="1">
    <citation type="submission" date="2019-01" db="EMBL/GenBank/DDBJ databases">
        <title>Coherence of Microcystis species and biogeography revealed through population genomics.</title>
        <authorList>
            <person name="Perez-Carrascal O.M."/>
            <person name="Terrat Y."/>
            <person name="Giani A."/>
            <person name="Fortin N."/>
            <person name="Tromas N."/>
            <person name="Shapiro B.J."/>
        </authorList>
    </citation>
    <scope>NUCLEOTIDE SEQUENCE [LARGE SCALE GENOMIC DNA]</scope>
    <source>
        <strain evidence="1">Ma_QC_Ch_20071001_S25D</strain>
    </source>
</reference>
<accession>A0A552FJT0</accession>
<proteinExistence type="predicted"/>
<dbReference type="Gene3D" id="3.40.50.150">
    <property type="entry name" value="Vaccinia Virus protein VP39"/>
    <property type="match status" value="1"/>
</dbReference>
<keyword evidence="1" id="KW-0808">Transferase</keyword>
<dbReference type="GO" id="GO:0032259">
    <property type="term" value="P:methylation"/>
    <property type="evidence" value="ECO:0007669"/>
    <property type="project" value="UniProtKB-KW"/>
</dbReference>